<dbReference type="Pfam" id="PF01636">
    <property type="entry name" value="APH"/>
    <property type="match status" value="1"/>
</dbReference>
<comment type="caution">
    <text evidence="2">The sequence shown here is derived from an EMBL/GenBank/DDBJ whole genome shotgun (WGS) entry which is preliminary data.</text>
</comment>
<evidence type="ECO:0000313" key="3">
    <source>
        <dbReference type="Proteomes" id="UP001612812"/>
    </source>
</evidence>
<dbReference type="InterPro" id="IPR002575">
    <property type="entry name" value="Aminoglycoside_PTrfase"/>
</dbReference>
<dbReference type="InterPro" id="IPR011009">
    <property type="entry name" value="Kinase-like_dom_sf"/>
</dbReference>
<keyword evidence="3" id="KW-1185">Reference proteome</keyword>
<gene>
    <name evidence="2" type="ORF">ACIBP4_04295</name>
</gene>
<sequence length="289" mass="30911">MTELDDVLPEIEETLGSTVVAVAPVTGGGYTPARRCRVDLADGRRAFVKAPSDPLTATWLRQELGFYATAKGDFLPAVWGMGQGPVPWLALEFLASGWPPPWTPESIAEVRTALDALHEAPVPDGLPRLSDDSPFVTGWRRVAAAPERFLSTGVCDEAWLTRHLDTLLDATGPQVLAGSSVLHLDVRSDNTCLTDRGAVLVDWNLAAVGNPQLDLAFWLPSLALETGVPPAEPGLDPGVVAMVAGFFAGFAGEPDIPTAPRVRPFQRAQLRVALPWAARALGLPEPHPR</sequence>
<dbReference type="Proteomes" id="UP001612812">
    <property type="component" value="Unassembled WGS sequence"/>
</dbReference>
<name>A0ABW7ZF85_9ACTN</name>
<dbReference type="Gene3D" id="3.30.200.20">
    <property type="entry name" value="Phosphorylase Kinase, domain 1"/>
    <property type="match status" value="1"/>
</dbReference>
<evidence type="ECO:0000259" key="1">
    <source>
        <dbReference type="Pfam" id="PF01636"/>
    </source>
</evidence>
<protein>
    <submittedName>
        <fullName evidence="2">Phosphotransferase</fullName>
    </submittedName>
</protein>
<reference evidence="2 3" key="1">
    <citation type="submission" date="2024-10" db="EMBL/GenBank/DDBJ databases">
        <title>The Natural Products Discovery Center: Release of the First 8490 Sequenced Strains for Exploring Actinobacteria Biosynthetic Diversity.</title>
        <authorList>
            <person name="Kalkreuter E."/>
            <person name="Kautsar S.A."/>
            <person name="Yang D."/>
            <person name="Bader C.D."/>
            <person name="Teijaro C.N."/>
            <person name="Fluegel L."/>
            <person name="Davis C.M."/>
            <person name="Simpson J.R."/>
            <person name="Lauterbach L."/>
            <person name="Steele A.D."/>
            <person name="Gui C."/>
            <person name="Meng S."/>
            <person name="Li G."/>
            <person name="Viehrig K."/>
            <person name="Ye F."/>
            <person name="Su P."/>
            <person name="Kiefer A.F."/>
            <person name="Nichols A."/>
            <person name="Cepeda A.J."/>
            <person name="Yan W."/>
            <person name="Fan B."/>
            <person name="Jiang Y."/>
            <person name="Adhikari A."/>
            <person name="Zheng C.-J."/>
            <person name="Schuster L."/>
            <person name="Cowan T.M."/>
            <person name="Smanski M.J."/>
            <person name="Chevrette M.G."/>
            <person name="De Carvalho L.P.S."/>
            <person name="Shen B."/>
        </authorList>
    </citation>
    <scope>NUCLEOTIDE SEQUENCE [LARGE SCALE GENOMIC DNA]</scope>
    <source>
        <strain evidence="2 3">NPDC049845</strain>
    </source>
</reference>
<dbReference type="Gene3D" id="3.90.1200.10">
    <property type="match status" value="1"/>
</dbReference>
<dbReference type="RefSeq" id="WP_396754207.1">
    <property type="nucleotide sequence ID" value="NZ_JBITLA010000002.1"/>
</dbReference>
<evidence type="ECO:0000313" key="2">
    <source>
        <dbReference type="EMBL" id="MFI7261517.1"/>
    </source>
</evidence>
<organism evidence="2 3">
    <name type="scientific">Micromonospora maritima</name>
    <dbReference type="NCBI Taxonomy" id="986711"/>
    <lineage>
        <taxon>Bacteria</taxon>
        <taxon>Bacillati</taxon>
        <taxon>Actinomycetota</taxon>
        <taxon>Actinomycetes</taxon>
        <taxon>Micromonosporales</taxon>
        <taxon>Micromonosporaceae</taxon>
        <taxon>Micromonospora</taxon>
    </lineage>
</organism>
<proteinExistence type="predicted"/>
<dbReference type="EMBL" id="JBITLE010000001">
    <property type="protein sequence ID" value="MFI7261517.1"/>
    <property type="molecule type" value="Genomic_DNA"/>
</dbReference>
<accession>A0ABW7ZF85</accession>
<feature type="domain" description="Aminoglycoside phosphotransferase" evidence="1">
    <location>
        <begin position="34"/>
        <end position="219"/>
    </location>
</feature>
<dbReference type="SUPFAM" id="SSF56112">
    <property type="entry name" value="Protein kinase-like (PK-like)"/>
    <property type="match status" value="1"/>
</dbReference>